<dbReference type="PRINTS" id="PR01398">
    <property type="entry name" value="ISCHRISMTASE"/>
</dbReference>
<keyword evidence="3" id="KW-0378">Hydrolase</keyword>
<dbReference type="PANTHER" id="PTHR43540">
    <property type="entry name" value="PEROXYUREIDOACRYLATE/UREIDOACRYLATE AMIDOHYDROLASE-RELATED"/>
    <property type="match status" value="1"/>
</dbReference>
<accession>A0ABV5HHZ2</accession>
<dbReference type="PANTHER" id="PTHR43540:SF3">
    <property type="entry name" value="ENTEROBACTIN SYNTHASE COMPONENT B"/>
    <property type="match status" value="1"/>
</dbReference>
<dbReference type="InterPro" id="IPR050272">
    <property type="entry name" value="Isochorismatase-like_hydrls"/>
</dbReference>
<sequence>MAIPKIASYTLPETEHFPENKVNWTIDPNRAVLLVHDMQEYFLNFFDTSAQPVPQLIHNIAQLQTKARELGIPVIYTAQPANQDLNERALLTDFWGPGLTEETAIVSELAPQQGDVQLTKWRYSAFKKSPLLDYLHETGRDQIIISGVYGHIGILSTTLEAFMLDVQPFVVGDAIADFSAEEHAFTLKYIVGRAGAVKSTEQTLCEMNSDQTQLSLEVMRQDVAAILELDLEDVEADENLLFLGLDSIRAMTLLEKWKAKGANISFAQMMESVTLAEWWRLIEAQPSQETQAA</sequence>
<feature type="domain" description="Carrier" evidence="5">
    <location>
        <begin position="210"/>
        <end position="286"/>
    </location>
</feature>
<evidence type="ECO:0000256" key="4">
    <source>
        <dbReference type="ARBA" id="ARBA00048590"/>
    </source>
</evidence>
<dbReference type="Gene3D" id="3.40.50.850">
    <property type="entry name" value="Isochorismatase-like"/>
    <property type="match status" value="1"/>
</dbReference>
<evidence type="ECO:0000259" key="5">
    <source>
        <dbReference type="PROSITE" id="PS50075"/>
    </source>
</evidence>
<dbReference type="EMBL" id="JBHMEP010000001">
    <property type="protein sequence ID" value="MFB9133622.1"/>
    <property type="molecule type" value="Genomic_DNA"/>
</dbReference>
<dbReference type="Pfam" id="PF00857">
    <property type="entry name" value="Isochorismatase"/>
    <property type="match status" value="1"/>
</dbReference>
<dbReference type="InterPro" id="IPR016291">
    <property type="entry name" value="Isochorismatase"/>
</dbReference>
<dbReference type="Proteomes" id="UP001589645">
    <property type="component" value="Unassembled WGS sequence"/>
</dbReference>
<name>A0ABV5HHZ2_9VIBR</name>
<reference evidence="6 7" key="1">
    <citation type="submission" date="2024-09" db="EMBL/GenBank/DDBJ databases">
        <authorList>
            <person name="Sun Q."/>
            <person name="Mori K."/>
        </authorList>
    </citation>
    <scope>NUCLEOTIDE SEQUENCE [LARGE SCALE GENOMIC DNA]</scope>
    <source>
        <strain evidence="6 7">CECT 8064</strain>
    </source>
</reference>
<evidence type="ECO:0000313" key="7">
    <source>
        <dbReference type="Proteomes" id="UP001589645"/>
    </source>
</evidence>
<keyword evidence="7" id="KW-1185">Reference proteome</keyword>
<dbReference type="InterPro" id="IPR036736">
    <property type="entry name" value="ACP-like_sf"/>
</dbReference>
<dbReference type="RefSeq" id="WP_390189132.1">
    <property type="nucleotide sequence ID" value="NZ_JBHMEP010000001.1"/>
</dbReference>
<comment type="pathway">
    <text evidence="1">Siderophore biosynthesis.</text>
</comment>
<proteinExistence type="predicted"/>
<gene>
    <name evidence="6" type="ORF">ACFFUV_01400</name>
</gene>
<dbReference type="Pfam" id="PF00550">
    <property type="entry name" value="PP-binding"/>
    <property type="match status" value="1"/>
</dbReference>
<dbReference type="InterPro" id="IPR009081">
    <property type="entry name" value="PP-bd_ACP"/>
</dbReference>
<comment type="catalytic activity">
    <reaction evidence="4">
        <text>isochorismate + H2O = (2S,3S)-2,3-dihydroxy-2,3-dihydrobenzoate + pyruvate</text>
        <dbReference type="Rhea" id="RHEA:11112"/>
        <dbReference type="ChEBI" id="CHEBI:15361"/>
        <dbReference type="ChEBI" id="CHEBI:15377"/>
        <dbReference type="ChEBI" id="CHEBI:29780"/>
        <dbReference type="ChEBI" id="CHEBI:58764"/>
        <dbReference type="EC" id="3.3.2.1"/>
    </reaction>
</comment>
<comment type="caution">
    <text evidence="6">The sequence shown here is derived from an EMBL/GenBank/DDBJ whole genome shotgun (WGS) entry which is preliminary data.</text>
</comment>
<evidence type="ECO:0000256" key="3">
    <source>
        <dbReference type="ARBA" id="ARBA00022801"/>
    </source>
</evidence>
<organism evidence="6 7">
    <name type="scientific">Vibrio olivae</name>
    <dbReference type="NCBI Taxonomy" id="1243002"/>
    <lineage>
        <taxon>Bacteria</taxon>
        <taxon>Pseudomonadati</taxon>
        <taxon>Pseudomonadota</taxon>
        <taxon>Gammaproteobacteria</taxon>
        <taxon>Vibrionales</taxon>
        <taxon>Vibrionaceae</taxon>
        <taxon>Vibrio</taxon>
    </lineage>
</organism>
<dbReference type="PIRSF" id="PIRSF001111">
    <property type="entry name" value="Isochorismatase"/>
    <property type="match status" value="1"/>
</dbReference>
<evidence type="ECO:0000256" key="1">
    <source>
        <dbReference type="ARBA" id="ARBA00004924"/>
    </source>
</evidence>
<dbReference type="EC" id="3.3.2.1" evidence="2"/>
<evidence type="ECO:0000256" key="2">
    <source>
        <dbReference type="ARBA" id="ARBA00012100"/>
    </source>
</evidence>
<protein>
    <recommendedName>
        <fullName evidence="2">isochorismatase</fullName>
        <ecNumber evidence="2">3.3.2.1</ecNumber>
    </recommendedName>
</protein>
<dbReference type="InterPro" id="IPR036380">
    <property type="entry name" value="Isochorismatase-like_sf"/>
</dbReference>
<dbReference type="SUPFAM" id="SSF47336">
    <property type="entry name" value="ACP-like"/>
    <property type="match status" value="1"/>
</dbReference>
<dbReference type="InterPro" id="IPR000868">
    <property type="entry name" value="Isochorismatase-like_dom"/>
</dbReference>
<dbReference type="CDD" id="cd01013">
    <property type="entry name" value="isochorismatase"/>
    <property type="match status" value="1"/>
</dbReference>
<dbReference type="SUPFAM" id="SSF52499">
    <property type="entry name" value="Isochorismatase-like hydrolases"/>
    <property type="match status" value="1"/>
</dbReference>
<dbReference type="PROSITE" id="PS50075">
    <property type="entry name" value="CARRIER"/>
    <property type="match status" value="1"/>
</dbReference>
<evidence type="ECO:0000313" key="6">
    <source>
        <dbReference type="EMBL" id="MFB9133622.1"/>
    </source>
</evidence>
<dbReference type="Gene3D" id="1.10.1200.10">
    <property type="entry name" value="ACP-like"/>
    <property type="match status" value="1"/>
</dbReference>